<name>A0A7W9X2P9_9BURK</name>
<dbReference type="EMBL" id="JACHBX010000004">
    <property type="protein sequence ID" value="MBB6135383.1"/>
    <property type="molecule type" value="Genomic_DNA"/>
</dbReference>
<accession>A0A7W9X2P9</accession>
<sequence>MKRKATSARLNVAQRYTVGCWVSHRLHYIIAVIRQAHAASSLKAANVQEVNAMPNLRSGTMVPTPEEDAEITAAAMDDPDARPLSDNEWELVKPIRSGDVPVDSGKS</sequence>
<reference evidence="1 2" key="1">
    <citation type="submission" date="2020-08" db="EMBL/GenBank/DDBJ databases">
        <title>The Agave Microbiome: Exploring the role of microbial communities in plant adaptations to desert environments.</title>
        <authorList>
            <person name="Partida-Martinez L.P."/>
        </authorList>
    </citation>
    <scope>NUCLEOTIDE SEQUENCE [LARGE SCALE GENOMIC DNA]</scope>
    <source>
        <strain evidence="1 2">AT3.2</strain>
    </source>
</reference>
<dbReference type="Proteomes" id="UP000540787">
    <property type="component" value="Unassembled WGS sequence"/>
</dbReference>
<comment type="caution">
    <text evidence="1">The sequence shown here is derived from an EMBL/GenBank/DDBJ whole genome shotgun (WGS) entry which is preliminary data.</text>
</comment>
<protein>
    <submittedName>
        <fullName evidence="1">Uncharacterized protein</fullName>
    </submittedName>
</protein>
<organism evidence="1 2">
    <name type="scientific">Massilia aurea</name>
    <dbReference type="NCBI Taxonomy" id="373040"/>
    <lineage>
        <taxon>Bacteria</taxon>
        <taxon>Pseudomonadati</taxon>
        <taxon>Pseudomonadota</taxon>
        <taxon>Betaproteobacteria</taxon>
        <taxon>Burkholderiales</taxon>
        <taxon>Oxalobacteraceae</taxon>
        <taxon>Telluria group</taxon>
        <taxon>Massilia</taxon>
    </lineage>
</organism>
<proteinExistence type="predicted"/>
<dbReference type="AlphaFoldDB" id="A0A7W9X2P9"/>
<evidence type="ECO:0000313" key="2">
    <source>
        <dbReference type="Proteomes" id="UP000540787"/>
    </source>
</evidence>
<evidence type="ECO:0000313" key="1">
    <source>
        <dbReference type="EMBL" id="MBB6135383.1"/>
    </source>
</evidence>
<gene>
    <name evidence="1" type="ORF">HD842_003550</name>
</gene>
<keyword evidence="2" id="KW-1185">Reference proteome</keyword>